<organism evidence="2 3">
    <name type="scientific">Mycobacterium phage KingVeVeVe</name>
    <dbReference type="NCBI Taxonomy" id="1471544"/>
    <lineage>
        <taxon>Viruses</taxon>
        <taxon>Duplodnaviria</taxon>
        <taxon>Heunggongvirae</taxon>
        <taxon>Uroviricota</taxon>
        <taxon>Caudoviricetes</taxon>
        <taxon>Bclasvirinae</taxon>
        <taxon>Pegunavirus</taxon>
        <taxon>Pegunavirus soto</taxon>
    </lineage>
</organism>
<dbReference type="Proteomes" id="UP000024436">
    <property type="component" value="Segment"/>
</dbReference>
<proteinExistence type="predicted"/>
<feature type="compositionally biased region" description="Basic residues" evidence="1">
    <location>
        <begin position="8"/>
        <end position="23"/>
    </location>
</feature>
<feature type="compositionally biased region" description="Basic and acidic residues" evidence="1">
    <location>
        <begin position="512"/>
        <end position="529"/>
    </location>
</feature>
<name>A0A023ZXA3_9CAUD</name>
<evidence type="ECO:0000313" key="2">
    <source>
        <dbReference type="EMBL" id="AHY84277.1"/>
    </source>
</evidence>
<dbReference type="EMBL" id="KJ538723">
    <property type="protein sequence ID" value="AHY84277.1"/>
    <property type="molecule type" value="Genomic_DNA"/>
</dbReference>
<evidence type="ECO:0000256" key="1">
    <source>
        <dbReference type="SAM" id="MobiDB-lite"/>
    </source>
</evidence>
<protein>
    <submittedName>
        <fullName evidence="2">Portal protein</fullName>
    </submittedName>
</protein>
<accession>A0A023ZXA3</accession>
<reference evidence="2 3" key="1">
    <citation type="submission" date="2014-03" db="EMBL/GenBank/DDBJ databases">
        <authorList>
            <person name="Barber N.R."/>
            <person name="Francolini R.D."/>
            <person name="Gray A.J."/>
            <person name="Hamilton K."/>
            <person name="Jung E."/>
            <person name="Killpatrick M.S."/>
            <person name="Le T.M."/>
            <person name="Lin R."/>
            <person name="Morris L.Y."/>
            <person name="O'Neil L.P."/>
            <person name="Pederson E.N."/>
            <person name="Sepehri B.F."/>
            <person name="Shaffer R.A."/>
            <person name="Sridharan P.S."/>
            <person name="Tseng L."/>
            <person name="Williams L.H."/>
            <person name="Cohen L.B."/>
            <person name="Ahrens K.J."/>
            <person name="Braun M.A."/>
            <person name="Jarvik J."/>
            <person name="Lopez A.J."/>
            <person name="Bradley K.W."/>
            <person name="Clarke D.Q."/>
            <person name="Lewis M.F."/>
            <person name="Barker L.P."/>
            <person name="Bailey C."/>
            <person name="Asai D.J."/>
            <person name="Garber M.L."/>
            <person name="Bowman C.A."/>
            <person name="Russell D.A."/>
            <person name="Pope W.H."/>
            <person name="Jacobs-Sera D."/>
            <person name="Hendrix R.W."/>
            <person name="Hatfull G.F."/>
        </authorList>
    </citation>
    <scope>NUCLEOTIDE SEQUENCE [LARGE SCALE GENOMIC DNA]</scope>
</reference>
<feature type="region of interest" description="Disordered" evidence="1">
    <location>
        <begin position="500"/>
        <end position="533"/>
    </location>
</feature>
<sequence length="639" mass="70007">MAATSLRVVRRPKGSAPAARRRSLTAASQLITDPQKQMKTSLMGTARNEWQSEAWDFSESIGELSYYISWRANSCSRTTLIPSAIDPDTGLPTGEVDIEEDPDAQIVADYVKGIADGPLGQAALIKRAVECMTVVGEVWIAVLIRQEKDPVTGLAAPRARWYAVTREEIKSKAGETAEISLPDGKTHEFNRDLDSLVRIWNPRPRKASQATSPVRACLETLREIERTTRKIKNAAKSRVMNNGVLFVPAEMSLPAAQAPIPAGQAQIPGAPVPEVSGVPASEQLATMIYQASVAAMEDENSQAAYIPLVASVAAEHLEKVQHIKFGNEVTEVEIKTRIDAITRLAMGLDVSPERLLGMSKGNHWSAWAIGDEDVQLHIKPVMDLICQAIYNDILTPLLAREGIDPTKYILWYDASGLTSDPDLSDEAVEAHDRGAITSAALRRLLNVGEDSGYDLTTLDGCREFAADVVTKNPELIAMYAPLLSSQLAGIEFPQPANAIESTREDEEDDEDSGARQQREPQTEDERSTEEAASLNDRAAYLVAERLLVNRALDLAGKRRFKVNDAALKTKLRDVPAHEYHRVLPPVRSSEIPRLIAGWDTALEDEVVASLGLDNEKLRNAVLATVRRQLTQPLIEGEVV</sequence>
<gene>
    <name evidence="2" type="primary">8</name>
    <name evidence="2" type="ORF">PBI_KINGVEVEVE_8</name>
</gene>
<evidence type="ECO:0000313" key="3">
    <source>
        <dbReference type="Proteomes" id="UP000024436"/>
    </source>
</evidence>
<feature type="region of interest" description="Disordered" evidence="1">
    <location>
        <begin position="1"/>
        <end position="23"/>
    </location>
</feature>